<protein>
    <submittedName>
        <fullName evidence="5">Glutaredoxin family protein</fullName>
    </submittedName>
</protein>
<evidence type="ECO:0000256" key="1">
    <source>
        <dbReference type="SAM" id="MobiDB-lite"/>
    </source>
</evidence>
<feature type="domain" description="DUF4124" evidence="4">
    <location>
        <begin position="31"/>
        <end position="61"/>
    </location>
</feature>
<evidence type="ECO:0000313" key="6">
    <source>
        <dbReference type="Proteomes" id="UP000678545"/>
    </source>
</evidence>
<dbReference type="Pfam" id="PF00462">
    <property type="entry name" value="Glutaredoxin"/>
    <property type="match status" value="1"/>
</dbReference>
<dbReference type="Pfam" id="PF13511">
    <property type="entry name" value="DUF4124"/>
    <property type="match status" value="1"/>
</dbReference>
<feature type="region of interest" description="Disordered" evidence="1">
    <location>
        <begin position="172"/>
        <end position="216"/>
    </location>
</feature>
<feature type="compositionally biased region" description="Basic and acidic residues" evidence="1">
    <location>
        <begin position="194"/>
        <end position="205"/>
    </location>
</feature>
<dbReference type="AlphaFoldDB" id="A0A941DZ58"/>
<evidence type="ECO:0000256" key="2">
    <source>
        <dbReference type="SAM" id="SignalP"/>
    </source>
</evidence>
<keyword evidence="2" id="KW-0732">Signal</keyword>
<comment type="caution">
    <text evidence="5">The sequence shown here is derived from an EMBL/GenBank/DDBJ whole genome shotgun (WGS) entry which is preliminary data.</text>
</comment>
<dbReference type="Proteomes" id="UP000678545">
    <property type="component" value="Unassembled WGS sequence"/>
</dbReference>
<dbReference type="SUPFAM" id="SSF52833">
    <property type="entry name" value="Thioredoxin-like"/>
    <property type="match status" value="1"/>
</dbReference>
<dbReference type="InterPro" id="IPR025392">
    <property type="entry name" value="DUF4124"/>
</dbReference>
<dbReference type="Gene3D" id="3.40.30.10">
    <property type="entry name" value="Glutaredoxin"/>
    <property type="match status" value="1"/>
</dbReference>
<gene>
    <name evidence="5" type="ORF">KDM90_09180</name>
</gene>
<dbReference type="EMBL" id="JAGSPJ010000003">
    <property type="protein sequence ID" value="MBR7800169.1"/>
    <property type="molecule type" value="Genomic_DNA"/>
</dbReference>
<dbReference type="InterPro" id="IPR036249">
    <property type="entry name" value="Thioredoxin-like_sf"/>
</dbReference>
<evidence type="ECO:0000259" key="3">
    <source>
        <dbReference type="Pfam" id="PF00462"/>
    </source>
</evidence>
<evidence type="ECO:0000259" key="4">
    <source>
        <dbReference type="Pfam" id="PF13511"/>
    </source>
</evidence>
<dbReference type="CDD" id="cd02976">
    <property type="entry name" value="NrdH"/>
    <property type="match status" value="1"/>
</dbReference>
<name>A0A941DZ58_9BURK</name>
<proteinExistence type="predicted"/>
<sequence>MFVAQKSTGDKLPTYLPMLCSLIAAVSLFNFVPSAHAQMYKWVGPNGKIVYSDTPPPANAKKLGTKAFDQSASISNIKLPPDLAAAVAKNPVTFYATASCGVCNEARNMLKKNGIPFFEKTISNPEDLEKLKQVSGDTQLPFMLINKAKFAGFESTEWRSALSSAGYPEQSILPKDYRYPDPEPAAPPAPSTAKKTDDTPKEVPRPKSTSPTGIRF</sequence>
<feature type="domain" description="Glutaredoxin" evidence="3">
    <location>
        <begin position="92"/>
        <end position="142"/>
    </location>
</feature>
<feature type="compositionally biased region" description="Polar residues" evidence="1">
    <location>
        <begin position="207"/>
        <end position="216"/>
    </location>
</feature>
<feature type="signal peptide" evidence="2">
    <location>
        <begin position="1"/>
        <end position="37"/>
    </location>
</feature>
<dbReference type="RefSeq" id="WP_212675298.1">
    <property type="nucleotide sequence ID" value="NZ_JAGSPJ010000003.1"/>
</dbReference>
<dbReference type="InterPro" id="IPR002109">
    <property type="entry name" value="Glutaredoxin"/>
</dbReference>
<organism evidence="5 6">
    <name type="scientific">Undibacterium fentianense</name>
    <dbReference type="NCBI Taxonomy" id="2828728"/>
    <lineage>
        <taxon>Bacteria</taxon>
        <taxon>Pseudomonadati</taxon>
        <taxon>Pseudomonadota</taxon>
        <taxon>Betaproteobacteria</taxon>
        <taxon>Burkholderiales</taxon>
        <taxon>Oxalobacteraceae</taxon>
        <taxon>Undibacterium</taxon>
    </lineage>
</organism>
<evidence type="ECO:0000313" key="5">
    <source>
        <dbReference type="EMBL" id="MBR7800169.1"/>
    </source>
</evidence>
<feature type="chain" id="PRO_5037529013" evidence="2">
    <location>
        <begin position="38"/>
        <end position="216"/>
    </location>
</feature>
<reference evidence="5" key="1">
    <citation type="submission" date="2021-04" db="EMBL/GenBank/DDBJ databases">
        <title>novel species isolated from subtropical streams in China.</title>
        <authorList>
            <person name="Lu H."/>
        </authorList>
    </citation>
    <scope>NUCLEOTIDE SEQUENCE</scope>
    <source>
        <strain evidence="5">FT137W</strain>
    </source>
</reference>
<keyword evidence="6" id="KW-1185">Reference proteome</keyword>
<dbReference type="PROSITE" id="PS51354">
    <property type="entry name" value="GLUTAREDOXIN_2"/>
    <property type="match status" value="1"/>
</dbReference>
<accession>A0A941DZ58</accession>